<sequence length="1016" mass="114541">MGHGSDSGSQDGRDEDDEDDYEESGGSNRLLGFMFGNVDNSGDLDVDYLDEDAKEHLAALADKLGSSLTDIDLSVKSPQTPADVVEQDYDEKAEDAVDYEDIDEQYEGPEVQAASEEDYLLPKKAYLSSSLSTLKPTASIFDDENYDEEIEEEHEMVENDSKVQTTLLLGEEVKCPEVDSIGEKSFEDDHETDSHDTEALATDIEESQEVVLDKGPTQLPVLCIEDGKVILRFSEIFGIHKPMKKREKRDHKYSVPRDRYKSIDVSSIVEEDEEDFLKGSGQSIISLKHEDFYKREHDIYNDDESEPQNYGALQGVASPGLQDDGPRKDSCLTAVPMKEDLVTCLSVGSQSPISSFYPLDQLDWEVGIVWDNSPVASDNSAESCEIYGSSIEASVDSEIESGTRLQNLLLEPEESEVKTHEGLVHSSSVILEQFGTSSLSGSSSLPFSEGRHHPQLLRLESRSEVDDSNQDGDGMEKVVEKQLHRTDAARHFSKLIPQNQDMLEGSWLDRIIWEQQRPVRKPKLIFDLQDEQMLFEILDSKDGKNLRLHAGAMIITHSVKSSYGDSLELPGHGQQSGWRYVANDKHYSNRKTSQQMKSNSKKRTTQGIKVYHSQPALTLQTMKLKLSNKDIANFHRPKALWYPHDNEVALKEQGKLPTQGPMKVIIKSLGGKGSKLHVDAEETISSVKAKASKKLDFKSAETVKMFYRGIELEDDKSLTAQNVQPNSLLHLVRTKIHLLPRAQKLPGENKSFRPPGAFKKKSDLSVKDGHVFIMEYCEERPLLLSNTGMGARLCTYYQKSAPDDQTASSLRSANSSFGHVISLNPADKSPFLGDIKSGCSQSSLETNMYRAPVFSHKVPATDYLLFRSAKGKLSLRRIDRLNVVGQQEPLMEVMSPGTKNLQNYMINRLLVHMCREFRAAEKRHLLPCIRANELQSQFPYLSEVFLRKKLKEHANLQRGSNGQWIWVKKRHFRIFSEDELRNMVKPEESIEVRNLRINGSTVSQKYEQGEILRRIV</sequence>
<evidence type="ECO:0000256" key="2">
    <source>
        <dbReference type="ARBA" id="ARBA00023015"/>
    </source>
</evidence>
<dbReference type="Pfam" id="PF00240">
    <property type="entry name" value="ubiquitin"/>
    <property type="match status" value="1"/>
</dbReference>
<evidence type="ECO:0000256" key="4">
    <source>
        <dbReference type="ARBA" id="ARBA00023242"/>
    </source>
</evidence>
<dbReference type="InterPro" id="IPR000626">
    <property type="entry name" value="Ubiquitin-like_dom"/>
</dbReference>
<dbReference type="InterPro" id="IPR029071">
    <property type="entry name" value="Ubiquitin-like_domsf"/>
</dbReference>
<dbReference type="STRING" id="63057.A0A2P5FKG9"/>
<dbReference type="OrthoDB" id="21449at2759"/>
<dbReference type="Gene3D" id="1.10.1100.10">
    <property type="entry name" value="TAFII-230 TBP-binding domain"/>
    <property type="match status" value="1"/>
</dbReference>
<dbReference type="InParanoid" id="A0A2P5FKG9"/>
<dbReference type="SMART" id="SM00213">
    <property type="entry name" value="UBQ"/>
    <property type="match status" value="1"/>
</dbReference>
<feature type="compositionally biased region" description="Acidic residues" evidence="5">
    <location>
        <begin position="13"/>
        <end position="23"/>
    </location>
</feature>
<keyword evidence="3" id="KW-0804">Transcription</keyword>
<dbReference type="PROSITE" id="PS50053">
    <property type="entry name" value="UBIQUITIN_2"/>
    <property type="match status" value="1"/>
</dbReference>
<dbReference type="PANTHER" id="PTHR13900:SF0">
    <property type="entry name" value="TRANSCRIPTION INITIATION FACTOR TFIID SUBUNIT 1"/>
    <property type="match status" value="1"/>
</dbReference>
<dbReference type="GO" id="GO:0016251">
    <property type="term" value="F:RNA polymerase II general transcription initiation factor activity"/>
    <property type="evidence" value="ECO:0007669"/>
    <property type="project" value="InterPro"/>
</dbReference>
<name>A0A2P5FKG9_TREOI</name>
<dbReference type="GO" id="GO:0017025">
    <property type="term" value="F:TBP-class protein binding"/>
    <property type="evidence" value="ECO:0007669"/>
    <property type="project" value="InterPro"/>
</dbReference>
<evidence type="ECO:0000313" key="8">
    <source>
        <dbReference type="Proteomes" id="UP000237000"/>
    </source>
</evidence>
<dbReference type="SUPFAM" id="SSF47055">
    <property type="entry name" value="TAF(II)230 TBP-binding fragment"/>
    <property type="match status" value="1"/>
</dbReference>
<feature type="compositionally biased region" description="Low complexity" evidence="5">
    <location>
        <begin position="1"/>
        <end position="10"/>
    </location>
</feature>
<dbReference type="FunCoup" id="A0A2P5FKG9">
    <property type="interactions" value="2511"/>
</dbReference>
<evidence type="ECO:0000259" key="6">
    <source>
        <dbReference type="PROSITE" id="PS50053"/>
    </source>
</evidence>
<dbReference type="GO" id="GO:0051123">
    <property type="term" value="P:RNA polymerase II preinitiation complex assembly"/>
    <property type="evidence" value="ECO:0007669"/>
    <property type="project" value="TreeGrafter"/>
</dbReference>
<dbReference type="CDD" id="cd17064">
    <property type="entry name" value="Ubl_TAFs_like"/>
    <property type="match status" value="1"/>
</dbReference>
<dbReference type="AlphaFoldDB" id="A0A2P5FKG9"/>
<dbReference type="Proteomes" id="UP000237000">
    <property type="component" value="Unassembled WGS sequence"/>
</dbReference>
<accession>A0A2P5FKG9</accession>
<keyword evidence="2" id="KW-0805">Transcription regulation</keyword>
<dbReference type="SUPFAM" id="SSF54236">
    <property type="entry name" value="Ubiquitin-like"/>
    <property type="match status" value="1"/>
</dbReference>
<dbReference type="Gene3D" id="3.10.20.90">
    <property type="entry name" value="Phosphatidylinositol 3-kinase Catalytic Subunit, Chain A, domain 1"/>
    <property type="match status" value="1"/>
</dbReference>
<feature type="domain" description="Ubiquitin-like" evidence="6">
    <location>
        <begin position="662"/>
        <end position="732"/>
    </location>
</feature>
<evidence type="ECO:0000256" key="1">
    <source>
        <dbReference type="ARBA" id="ARBA00004123"/>
    </source>
</evidence>
<dbReference type="InterPro" id="IPR009067">
    <property type="entry name" value="TAF_II_230-bd"/>
</dbReference>
<reference evidence="8" key="1">
    <citation type="submission" date="2016-06" db="EMBL/GenBank/DDBJ databases">
        <title>Parallel loss of symbiosis genes in relatives of nitrogen-fixing non-legume Parasponia.</title>
        <authorList>
            <person name="Van Velzen R."/>
            <person name="Holmer R."/>
            <person name="Bu F."/>
            <person name="Rutten L."/>
            <person name="Van Zeijl A."/>
            <person name="Liu W."/>
            <person name="Santuari L."/>
            <person name="Cao Q."/>
            <person name="Sharma T."/>
            <person name="Shen D."/>
            <person name="Roswanjaya Y."/>
            <person name="Wardhani T."/>
            <person name="Kalhor M.S."/>
            <person name="Jansen J."/>
            <person name="Van den Hoogen J."/>
            <person name="Gungor B."/>
            <person name="Hartog M."/>
            <person name="Hontelez J."/>
            <person name="Verver J."/>
            <person name="Yang W.-C."/>
            <person name="Schijlen E."/>
            <person name="Repin R."/>
            <person name="Schilthuizen M."/>
            <person name="Schranz E."/>
            <person name="Heidstra R."/>
            <person name="Miyata K."/>
            <person name="Fedorova E."/>
            <person name="Kohlen W."/>
            <person name="Bisseling T."/>
            <person name="Smit S."/>
            <person name="Geurts R."/>
        </authorList>
    </citation>
    <scope>NUCLEOTIDE SEQUENCE [LARGE SCALE GENOMIC DNA]</scope>
    <source>
        <strain evidence="8">cv. RG33-2</strain>
    </source>
</reference>
<protein>
    <submittedName>
        <fullName evidence="7">TAFII-230 TBP-binding</fullName>
    </submittedName>
</protein>
<dbReference type="EMBL" id="JXTC01000025">
    <property type="protein sequence ID" value="PON98288.1"/>
    <property type="molecule type" value="Genomic_DNA"/>
</dbReference>
<dbReference type="InterPro" id="IPR040240">
    <property type="entry name" value="TAF1"/>
</dbReference>
<organism evidence="7 8">
    <name type="scientific">Trema orientale</name>
    <name type="common">Charcoal tree</name>
    <name type="synonym">Celtis orientalis</name>
    <dbReference type="NCBI Taxonomy" id="63057"/>
    <lineage>
        <taxon>Eukaryota</taxon>
        <taxon>Viridiplantae</taxon>
        <taxon>Streptophyta</taxon>
        <taxon>Embryophyta</taxon>
        <taxon>Tracheophyta</taxon>
        <taxon>Spermatophyta</taxon>
        <taxon>Magnoliopsida</taxon>
        <taxon>eudicotyledons</taxon>
        <taxon>Gunneridae</taxon>
        <taxon>Pentapetalae</taxon>
        <taxon>rosids</taxon>
        <taxon>fabids</taxon>
        <taxon>Rosales</taxon>
        <taxon>Cannabaceae</taxon>
        <taxon>Trema</taxon>
    </lineage>
</organism>
<dbReference type="InterPro" id="IPR022591">
    <property type="entry name" value="TAF1_HAT_dom"/>
</dbReference>
<dbReference type="Pfam" id="PF12157">
    <property type="entry name" value="DUF3591"/>
    <property type="match status" value="1"/>
</dbReference>
<feature type="region of interest" description="Disordered" evidence="5">
    <location>
        <begin position="1"/>
        <end position="29"/>
    </location>
</feature>
<dbReference type="GO" id="GO:0005669">
    <property type="term" value="C:transcription factor TFIID complex"/>
    <property type="evidence" value="ECO:0007669"/>
    <property type="project" value="InterPro"/>
</dbReference>
<keyword evidence="4" id="KW-0539">Nucleus</keyword>
<evidence type="ECO:0000256" key="3">
    <source>
        <dbReference type="ARBA" id="ARBA00023163"/>
    </source>
</evidence>
<comment type="caution">
    <text evidence="7">The sequence shown here is derived from an EMBL/GenBank/DDBJ whole genome shotgun (WGS) entry which is preliminary data.</text>
</comment>
<comment type="subcellular location">
    <subcellularLocation>
        <location evidence="1">Nucleus</location>
    </subcellularLocation>
</comment>
<dbReference type="GO" id="GO:0004402">
    <property type="term" value="F:histone acetyltransferase activity"/>
    <property type="evidence" value="ECO:0007669"/>
    <property type="project" value="InterPro"/>
</dbReference>
<gene>
    <name evidence="7" type="ORF">TorRG33x02_058630</name>
</gene>
<proteinExistence type="predicted"/>
<dbReference type="InterPro" id="IPR036741">
    <property type="entry name" value="TAFII-230_TBP-bd_sf"/>
</dbReference>
<evidence type="ECO:0000313" key="7">
    <source>
        <dbReference type="EMBL" id="PON98288.1"/>
    </source>
</evidence>
<dbReference type="Pfam" id="PF09247">
    <property type="entry name" value="TBP-binding"/>
    <property type="match status" value="1"/>
</dbReference>
<dbReference type="FunFam" id="3.10.20.90:FF:000223">
    <property type="entry name" value="Transcription initiation factor TFIID subunit 1"/>
    <property type="match status" value="1"/>
</dbReference>
<evidence type="ECO:0000256" key="5">
    <source>
        <dbReference type="SAM" id="MobiDB-lite"/>
    </source>
</evidence>
<keyword evidence="8" id="KW-1185">Reference proteome</keyword>
<dbReference type="PANTHER" id="PTHR13900">
    <property type="entry name" value="TRANSCRIPTION INITIATION FACTOR TFIID"/>
    <property type="match status" value="1"/>
</dbReference>